<reference evidence="5 6" key="1">
    <citation type="submission" date="2019-03" db="EMBL/GenBank/DDBJ databases">
        <title>Genomic Encyclopedia of Type Strains, Phase IV (KMG-IV): sequencing the most valuable type-strain genomes for metagenomic binning, comparative biology and taxonomic classification.</title>
        <authorList>
            <person name="Goeker M."/>
        </authorList>
    </citation>
    <scope>NUCLEOTIDE SEQUENCE [LARGE SCALE GENOMIC DNA]</scope>
    <source>
        <strain evidence="5 6">DSM 21667</strain>
    </source>
</reference>
<comment type="caution">
    <text evidence="5">The sequence shown here is derived from an EMBL/GenBank/DDBJ whole genome shotgun (WGS) entry which is preliminary data.</text>
</comment>
<evidence type="ECO:0000256" key="3">
    <source>
        <dbReference type="SAM" id="Coils"/>
    </source>
</evidence>
<feature type="transmembrane region" description="Helical" evidence="4">
    <location>
        <begin position="22"/>
        <end position="40"/>
    </location>
</feature>
<comment type="subcellular location">
    <subcellularLocation>
        <location evidence="1">Cell envelope</location>
    </subcellularLocation>
</comment>
<name>A0A4R6Z4Q4_9GAMM</name>
<dbReference type="AlphaFoldDB" id="A0A4R6Z4Q4"/>
<dbReference type="EMBL" id="SNZH01000003">
    <property type="protein sequence ID" value="TDR46668.1"/>
    <property type="molecule type" value="Genomic_DNA"/>
</dbReference>
<dbReference type="Proteomes" id="UP000295293">
    <property type="component" value="Unassembled WGS sequence"/>
</dbReference>
<accession>A0A4R6Z4Q4</accession>
<keyword evidence="4" id="KW-0812">Transmembrane</keyword>
<keyword evidence="2 3" id="KW-0175">Coiled coil</keyword>
<dbReference type="Gene3D" id="2.40.50.100">
    <property type="match status" value="1"/>
</dbReference>
<dbReference type="OrthoDB" id="5752864at2"/>
<dbReference type="InterPro" id="IPR050465">
    <property type="entry name" value="UPF0194_transport"/>
</dbReference>
<dbReference type="Gene3D" id="2.40.30.170">
    <property type="match status" value="1"/>
</dbReference>
<sequence length="425" mass="46034">MIRDTSAQDRAMSTAVAPGKRYWKYAIGAAIAVAVAAWILPGMTRILSSGASFSSERLRFAEVKRGNLTRDITAQGRLVAAVSPTLYAPNGGIVTLTVQAGDKVEKDQVLAEVVSPELNNRLQQEQASLQSAELATERTSIDNRKQQLITQKAVDQAEIDRQTAAREVERSQKAFQLGALPQLDVMRAKDALQKAEVTLAHAKKDVTLERESLDFELKTARLTRDRQRLLVGDLQRQVDELKLRSPVAGQVGQLLVQQKANVAANAGVLTVVDLSAMEVEVPVPETFARELAIGMPAQIQNAGQTYTGELSAVSPEVVNGQVTARVRFTGDQPGGLRQNQRLSTRILIDEHPNVLMVERGPFVDSGAGRVAYVVGSDGMAERRTIELGATSLNAVELVSGVKEGDRLIISSLDEFKGAQRIALAR</sequence>
<organism evidence="5 6">
    <name type="scientific">Tahibacter aquaticus</name>
    <dbReference type="NCBI Taxonomy" id="520092"/>
    <lineage>
        <taxon>Bacteria</taxon>
        <taxon>Pseudomonadati</taxon>
        <taxon>Pseudomonadota</taxon>
        <taxon>Gammaproteobacteria</taxon>
        <taxon>Lysobacterales</taxon>
        <taxon>Rhodanobacteraceae</taxon>
        <taxon>Tahibacter</taxon>
    </lineage>
</organism>
<keyword evidence="4" id="KW-0472">Membrane</keyword>
<keyword evidence="4" id="KW-1133">Transmembrane helix</keyword>
<keyword evidence="6" id="KW-1185">Reference proteome</keyword>
<evidence type="ECO:0000256" key="2">
    <source>
        <dbReference type="ARBA" id="ARBA00023054"/>
    </source>
</evidence>
<dbReference type="PANTHER" id="PTHR32347">
    <property type="entry name" value="EFFLUX SYSTEM COMPONENT YKNX-RELATED"/>
    <property type="match status" value="1"/>
</dbReference>
<feature type="coiled-coil region" evidence="3">
    <location>
        <begin position="154"/>
        <end position="244"/>
    </location>
</feature>
<dbReference type="RefSeq" id="WP_133817800.1">
    <property type="nucleotide sequence ID" value="NZ_SNZH01000003.1"/>
</dbReference>
<proteinExistence type="predicted"/>
<dbReference type="Gene3D" id="2.40.420.20">
    <property type="match status" value="1"/>
</dbReference>
<dbReference type="Gene3D" id="1.10.287.470">
    <property type="entry name" value="Helix hairpin bin"/>
    <property type="match status" value="1"/>
</dbReference>
<dbReference type="GO" id="GO:0030313">
    <property type="term" value="C:cell envelope"/>
    <property type="evidence" value="ECO:0007669"/>
    <property type="project" value="UniProtKB-SubCell"/>
</dbReference>
<protein>
    <submittedName>
        <fullName evidence="5">HlyD family secretion protein</fullName>
    </submittedName>
</protein>
<evidence type="ECO:0000256" key="1">
    <source>
        <dbReference type="ARBA" id="ARBA00004196"/>
    </source>
</evidence>
<evidence type="ECO:0000313" key="5">
    <source>
        <dbReference type="EMBL" id="TDR46668.1"/>
    </source>
</evidence>
<gene>
    <name evidence="5" type="ORF">DFR29_103204</name>
</gene>
<dbReference type="PANTHER" id="PTHR32347:SF14">
    <property type="entry name" value="EFFLUX SYSTEM COMPONENT YKNX-RELATED"/>
    <property type="match status" value="1"/>
</dbReference>
<evidence type="ECO:0000313" key="6">
    <source>
        <dbReference type="Proteomes" id="UP000295293"/>
    </source>
</evidence>
<evidence type="ECO:0000256" key="4">
    <source>
        <dbReference type="SAM" id="Phobius"/>
    </source>
</evidence>